<evidence type="ECO:0000313" key="2">
    <source>
        <dbReference type="Proteomes" id="UP000767334"/>
    </source>
</evidence>
<dbReference type="InterPro" id="IPR014060">
    <property type="entry name" value="PglZ"/>
</dbReference>
<dbReference type="RefSeq" id="WP_204572344.1">
    <property type="nucleotide sequence ID" value="NZ_JACJLL010000057.1"/>
</dbReference>
<proteinExistence type="predicted"/>
<feature type="non-terminal residue" evidence="1">
    <location>
        <position position="1"/>
    </location>
</feature>
<accession>A0ABS2FGI1</accession>
<dbReference type="Pfam" id="PF08665">
    <property type="entry name" value="PglZ"/>
    <property type="match status" value="1"/>
</dbReference>
<dbReference type="Proteomes" id="UP000767334">
    <property type="component" value="Unassembled WGS sequence"/>
</dbReference>
<protein>
    <submittedName>
        <fullName evidence="1">BREX-1 system phosphatase PglZ type A</fullName>
    </submittedName>
</protein>
<gene>
    <name evidence="1" type="primary">pglZ</name>
    <name evidence="1" type="ORF">H6A19_10050</name>
</gene>
<evidence type="ECO:0000313" key="1">
    <source>
        <dbReference type="EMBL" id="MBM6819673.1"/>
    </source>
</evidence>
<sequence>SKPAPQEDYLYDILCYSQEFSTDRITVIMRELGVTNESLKGVFKKYNTFFKNKERIAAFKNLNIESYTEEKVNLAILASLTKVKTLELEEIIKALIIEYLNNKTKYYEDICKFGDIIALLELVQKYYGYRFEEFSIEKLMATLLITNFKDSIKFTLSKQYDTYVSLKEGNCMVFLNHLMNHVKDREYYDKMAQSVAEKLNIYDLLKNNDIDTISECETFEEVDKIILNKIVDLLNNDGEEFERYLKIISNRRTLHFYTKYKDLYEAVRYAIKFLSRKKEVQYIKGASSYDMFQNYIKEYYMFDKYYRKFYLHYDKCLDKELIEIIRDNIENVYSNWYLDELAIKWNTAIKNNNSDSWVIDGINQQYKFFNDFIRFKYENERVVVIISDALRYECASQLNENLNNQSKNKWKGISELTAMQGVLPSYTKLGMASLLPNKIIEINDKYDVLVDGVNSSGTENRNKILTAYSEKAIAVTYNDLKAYKRAEYKEKFAGKEIIYVYHNTIDAIGDHAITENQVFDAAEKSIEEIMSIANSFIGNLSVSNIIITADHGFLYKRDKLTLSDKINGVKLDDGEDGRRFIVTDSNEEIEGTNIISMDYILGENSGKNVITPKGTMRFKVQGAGSNYVHGGSMLQEIVVPVIKFKLDRSKSTSNLVKKTDVKLTSISRKITNPIVHLEFFQEEKVQEKVLPVRIKCYFEDEEGNRISDERTIIADSKSDAPTERTQKEKFILKSIKYDKNKQYFLVIQDEEDSNGLYERIPYIIDIVFADEFGF</sequence>
<organism evidence="1 2">
    <name type="scientific">Clostridium saudiense</name>
    <dbReference type="NCBI Taxonomy" id="1414720"/>
    <lineage>
        <taxon>Bacteria</taxon>
        <taxon>Bacillati</taxon>
        <taxon>Bacillota</taxon>
        <taxon>Clostridia</taxon>
        <taxon>Eubacteriales</taxon>
        <taxon>Clostridiaceae</taxon>
        <taxon>Clostridium</taxon>
    </lineage>
</organism>
<comment type="caution">
    <text evidence="1">The sequence shown here is derived from an EMBL/GenBank/DDBJ whole genome shotgun (WGS) entry which is preliminary data.</text>
</comment>
<keyword evidence="2" id="KW-1185">Reference proteome</keyword>
<dbReference type="EMBL" id="JACJLL010000057">
    <property type="protein sequence ID" value="MBM6819673.1"/>
    <property type="molecule type" value="Genomic_DNA"/>
</dbReference>
<name>A0ABS2FGI1_9CLOT</name>
<reference evidence="1 2" key="1">
    <citation type="journal article" date="2021" name="Sci. Rep.">
        <title>The distribution of antibiotic resistance genes in chicken gut microbiota commensals.</title>
        <authorList>
            <person name="Juricova H."/>
            <person name="Matiasovicova J."/>
            <person name="Kubasova T."/>
            <person name="Cejkova D."/>
            <person name="Rychlik I."/>
        </authorList>
    </citation>
    <scope>NUCLEOTIDE SEQUENCE [LARGE SCALE GENOMIC DNA]</scope>
    <source>
        <strain evidence="1 2">An435</strain>
    </source>
</reference>
<dbReference type="NCBIfam" id="TIGR02687">
    <property type="entry name" value="BREX-1 system phosphatase PglZ type A"/>
    <property type="match status" value="1"/>
</dbReference>